<organism evidence="2 3">
    <name type="scientific">Chaetoceros tenuissimus</name>
    <dbReference type="NCBI Taxonomy" id="426638"/>
    <lineage>
        <taxon>Eukaryota</taxon>
        <taxon>Sar</taxon>
        <taxon>Stramenopiles</taxon>
        <taxon>Ochrophyta</taxon>
        <taxon>Bacillariophyta</taxon>
        <taxon>Coscinodiscophyceae</taxon>
        <taxon>Chaetocerotophycidae</taxon>
        <taxon>Chaetocerotales</taxon>
        <taxon>Chaetocerotaceae</taxon>
        <taxon>Chaetoceros</taxon>
    </lineage>
</organism>
<dbReference type="Proteomes" id="UP001054902">
    <property type="component" value="Unassembled WGS sequence"/>
</dbReference>
<evidence type="ECO:0000313" key="3">
    <source>
        <dbReference type="Proteomes" id="UP001054902"/>
    </source>
</evidence>
<name>A0AAD3HAY2_9STRA</name>
<dbReference type="AlphaFoldDB" id="A0AAD3HAY2"/>
<evidence type="ECO:0000256" key="1">
    <source>
        <dbReference type="SAM" id="MobiDB-lite"/>
    </source>
</evidence>
<feature type="compositionally biased region" description="Acidic residues" evidence="1">
    <location>
        <begin position="153"/>
        <end position="168"/>
    </location>
</feature>
<feature type="compositionally biased region" description="Polar residues" evidence="1">
    <location>
        <begin position="1"/>
        <end position="13"/>
    </location>
</feature>
<proteinExistence type="predicted"/>
<feature type="region of interest" description="Disordered" evidence="1">
    <location>
        <begin position="228"/>
        <end position="254"/>
    </location>
</feature>
<accession>A0AAD3HAY2</accession>
<gene>
    <name evidence="2" type="ORF">CTEN210_12910</name>
</gene>
<evidence type="ECO:0000313" key="2">
    <source>
        <dbReference type="EMBL" id="GFH56434.1"/>
    </source>
</evidence>
<sequence length="348" mass="39936">MKRQYWQANSTPEAVNGGQKKNRYEARKKKREVYSLENDCDAWNIDGSSSDLPPQCSSWIAFWESKTGLKQEICSYSDCNKPANVGGHIWLKRKGPHIAPICRGCNYIQNVKRLQGDDGVHSKFRKGTTLVKIKHTEAMKNADRRIATSQIDSDSEEDSCDDESESEEDSSHESSLESNGRDFGFQGQFGSHSQFGSLGMRLCVDCNRDISDRPMNHFKCLESFRGSRLPESEEESSDESDNEEDDSDDEESECEDFGFQGHFGSYSHYGNAASLRVCQDCNRDISERPMNHTKCLECFRGNRFLSAVVRDDYNPFSYYHRRCRNCSCDISDRPSNHTHCLQCWRMFR</sequence>
<feature type="region of interest" description="Disordered" evidence="1">
    <location>
        <begin position="145"/>
        <end position="183"/>
    </location>
</feature>
<protein>
    <submittedName>
        <fullName evidence="2">Uncharacterized protein</fullName>
    </submittedName>
</protein>
<keyword evidence="3" id="KW-1185">Reference proteome</keyword>
<reference evidence="2 3" key="1">
    <citation type="journal article" date="2021" name="Sci. Rep.">
        <title>The genome of the diatom Chaetoceros tenuissimus carries an ancient integrated fragment of an extant virus.</title>
        <authorList>
            <person name="Hongo Y."/>
            <person name="Kimura K."/>
            <person name="Takaki Y."/>
            <person name="Yoshida Y."/>
            <person name="Baba S."/>
            <person name="Kobayashi G."/>
            <person name="Nagasaki K."/>
            <person name="Hano T."/>
            <person name="Tomaru Y."/>
        </authorList>
    </citation>
    <scope>NUCLEOTIDE SEQUENCE [LARGE SCALE GENOMIC DNA]</scope>
    <source>
        <strain evidence="2 3">NIES-3715</strain>
    </source>
</reference>
<feature type="region of interest" description="Disordered" evidence="1">
    <location>
        <begin position="1"/>
        <end position="26"/>
    </location>
</feature>
<feature type="compositionally biased region" description="Acidic residues" evidence="1">
    <location>
        <begin position="232"/>
        <end position="254"/>
    </location>
</feature>
<comment type="caution">
    <text evidence="2">The sequence shown here is derived from an EMBL/GenBank/DDBJ whole genome shotgun (WGS) entry which is preliminary data.</text>
</comment>
<dbReference type="EMBL" id="BLLK01000052">
    <property type="protein sequence ID" value="GFH56434.1"/>
    <property type="molecule type" value="Genomic_DNA"/>
</dbReference>